<dbReference type="PANTHER" id="PTHR48151:SF3">
    <property type="entry name" value="SH3 DOMAIN-CONTAINING PROTEIN"/>
    <property type="match status" value="1"/>
</dbReference>
<reference evidence="2 3" key="1">
    <citation type="submission" date="2022-01" db="EMBL/GenBank/DDBJ databases">
        <authorList>
            <person name="Xiong W."/>
            <person name="Schranz E."/>
        </authorList>
    </citation>
    <scope>NUCLEOTIDE SEQUENCE [LARGE SCALE GENOMIC DNA]</scope>
</reference>
<organism evidence="2 3">
    <name type="scientific">Lactuca virosa</name>
    <dbReference type="NCBI Taxonomy" id="75947"/>
    <lineage>
        <taxon>Eukaryota</taxon>
        <taxon>Viridiplantae</taxon>
        <taxon>Streptophyta</taxon>
        <taxon>Embryophyta</taxon>
        <taxon>Tracheophyta</taxon>
        <taxon>Spermatophyta</taxon>
        <taxon>Magnoliopsida</taxon>
        <taxon>eudicotyledons</taxon>
        <taxon>Gunneridae</taxon>
        <taxon>Pentapetalae</taxon>
        <taxon>asterids</taxon>
        <taxon>campanulids</taxon>
        <taxon>Asterales</taxon>
        <taxon>Asteraceae</taxon>
        <taxon>Cichorioideae</taxon>
        <taxon>Cichorieae</taxon>
        <taxon>Lactucinae</taxon>
        <taxon>Lactuca</taxon>
    </lineage>
</organism>
<dbReference type="GO" id="GO:0005694">
    <property type="term" value="C:chromosome"/>
    <property type="evidence" value="ECO:0007669"/>
    <property type="project" value="InterPro"/>
</dbReference>
<accession>A0AAU9N077</accession>
<dbReference type="InterPro" id="IPR053296">
    <property type="entry name" value="TSET_member_tstB"/>
</dbReference>
<dbReference type="InterPro" id="IPR036202">
    <property type="entry name" value="TopoI_DNA-bd_euk_N_sf"/>
</dbReference>
<dbReference type="AlphaFoldDB" id="A0AAU9N077"/>
<dbReference type="Proteomes" id="UP001157418">
    <property type="component" value="Unassembled WGS sequence"/>
</dbReference>
<evidence type="ECO:0000313" key="2">
    <source>
        <dbReference type="EMBL" id="CAH1432756.1"/>
    </source>
</evidence>
<proteinExistence type="predicted"/>
<feature type="domain" description="DNA topoisomerase I DNA binding eukaryotic-type" evidence="1">
    <location>
        <begin position="66"/>
        <end position="136"/>
    </location>
</feature>
<gene>
    <name evidence="2" type="ORF">LVIROSA_LOCUS19385</name>
</gene>
<dbReference type="GO" id="GO:0006265">
    <property type="term" value="P:DNA topological change"/>
    <property type="evidence" value="ECO:0007669"/>
    <property type="project" value="InterPro"/>
</dbReference>
<comment type="caution">
    <text evidence="2">The sequence shown here is derived from an EMBL/GenBank/DDBJ whole genome shotgun (WGS) entry which is preliminary data.</text>
</comment>
<name>A0AAU9N077_9ASTR</name>
<protein>
    <recommendedName>
        <fullName evidence="1">DNA topoisomerase I DNA binding eukaryotic-type domain-containing protein</fullName>
    </recommendedName>
</protein>
<dbReference type="PANTHER" id="PTHR48151">
    <property type="entry name" value="SH3 DOMAIN-CONTAINING PROTEIN"/>
    <property type="match status" value="1"/>
</dbReference>
<dbReference type="EMBL" id="CAKMRJ010003334">
    <property type="protein sequence ID" value="CAH1432756.1"/>
    <property type="molecule type" value="Genomic_DNA"/>
</dbReference>
<sequence>MGQLQSIICPSPLPLFPQCLPYATFFSLLPVTSQFLHQTHLCCFTKRLSTALILLFSYSWQFEVYKVATMFAVMLDTDYMTKPVSKQNFWNDWRKILGRNHTIQSLEDCDFKQIYDWHQREEEKKKQMSTTEKKVRIIAAQALSTMAIRSGEPYMIQIYEILHALAQGGVQSQFSDMHISNGEDQGASGTSLGSLISPMLKVLDDMYSAQDDLIKEMCNHDNAKKEWSDEELKKLYDTHERLLDLVSLFCYVPRTKYLPLGPTSVKLIEIYRNRHNNISSSGMRDVTVAIGISELLYESIKPAAVESDNNLDDDMVNAWATGLADDGLWGSNSPAVNRDAGGLLDLLLQIL</sequence>
<keyword evidence="3" id="KW-1185">Reference proteome</keyword>
<dbReference type="GO" id="GO:0003917">
    <property type="term" value="F:DNA topoisomerase type I (single strand cut, ATP-independent) activity"/>
    <property type="evidence" value="ECO:0007669"/>
    <property type="project" value="InterPro"/>
</dbReference>
<dbReference type="Gene3D" id="1.10.10.41">
    <property type="entry name" value="Yeast DNA topoisomerase - domain 1"/>
    <property type="match status" value="1"/>
</dbReference>
<dbReference type="InterPro" id="IPR008336">
    <property type="entry name" value="TopoI_DNA-bd_euk"/>
</dbReference>
<dbReference type="SUPFAM" id="SSF56741">
    <property type="entry name" value="Eukaryotic DNA topoisomerase I, N-terminal DNA-binding fragment"/>
    <property type="match status" value="1"/>
</dbReference>
<evidence type="ECO:0000313" key="3">
    <source>
        <dbReference type="Proteomes" id="UP001157418"/>
    </source>
</evidence>
<evidence type="ECO:0000259" key="1">
    <source>
        <dbReference type="Pfam" id="PF02919"/>
    </source>
</evidence>
<dbReference type="Pfam" id="PF02919">
    <property type="entry name" value="Topoisom_I_N"/>
    <property type="match status" value="1"/>
</dbReference>
<dbReference type="GO" id="GO:0003677">
    <property type="term" value="F:DNA binding"/>
    <property type="evidence" value="ECO:0007669"/>
    <property type="project" value="InterPro"/>
</dbReference>
<dbReference type="InterPro" id="IPR013034">
    <property type="entry name" value="DNA_topo_DNA_db_N_dom1"/>
</dbReference>